<feature type="chain" id="PRO_5013179172" evidence="1">
    <location>
        <begin position="20"/>
        <end position="479"/>
    </location>
</feature>
<keyword evidence="4" id="KW-1185">Reference proteome</keyword>
<dbReference type="OrthoDB" id="5480566at2"/>
<dbReference type="GO" id="GO:0004175">
    <property type="term" value="F:endopeptidase activity"/>
    <property type="evidence" value="ECO:0007669"/>
    <property type="project" value="TreeGrafter"/>
</dbReference>
<dbReference type="SUPFAM" id="SSF52096">
    <property type="entry name" value="ClpP/crotonase"/>
    <property type="match status" value="1"/>
</dbReference>
<sequence length="479" mass="53751">MRATSFCLLYLLLPLVNTAQTTTPRFSADTVIHLLQDTYLELAAKHPGFYRYVSRPEYQQYIDSLKKTITDSLTEVEVYQKLKPFTAKMGCLHTGVSLPAAYTDSINHLPNLFPFQVAIQNNRMYVIQNFSGDTAIHPGDEIVQINSHTIPQLLQVILPAIPSDGNNTTLKYRAVYHLFPTLYRNLVQTTNSFQVQVLHQSNSHTFTLPAKSFDAIASNGFLKEVSPAQQLHFSITDSIGVLTIHSFSVSDIKKSKQQFSNFINAAFQNLNQQHIPHLIVDLRNNTGGSDGNAALLTSYFFDTAYRYWDRIEVTEAIAKDIKGATTLFYRKPIQKDNTWLWQKARTVRDFDYYETQKPAKNHYTGKVYVLINGFCMSSCADVTAVLAHHQKATFIGEETGGGYQGNNSGLMPVTTLAPTRLRLTVPLQAYYNAVNPAVYMGRGTMPDYTINETINDYITGNDPVMKAAIDTIKKTPAAL</sequence>
<dbReference type="InterPro" id="IPR005151">
    <property type="entry name" value="Tail-specific_protease"/>
</dbReference>
<name>A0A1N7QPR1_9BACT</name>
<dbReference type="GO" id="GO:0008236">
    <property type="term" value="F:serine-type peptidase activity"/>
    <property type="evidence" value="ECO:0007669"/>
    <property type="project" value="InterPro"/>
</dbReference>
<evidence type="ECO:0000313" key="3">
    <source>
        <dbReference type="EMBL" id="SIT24776.1"/>
    </source>
</evidence>
<evidence type="ECO:0000313" key="4">
    <source>
        <dbReference type="Proteomes" id="UP000186917"/>
    </source>
</evidence>
<dbReference type="InterPro" id="IPR029045">
    <property type="entry name" value="ClpP/crotonase-like_dom_sf"/>
</dbReference>
<gene>
    <name evidence="3" type="ORF">SAMN05421788_106187</name>
</gene>
<reference evidence="4" key="1">
    <citation type="submission" date="2017-01" db="EMBL/GenBank/DDBJ databases">
        <authorList>
            <person name="Varghese N."/>
            <person name="Submissions S."/>
        </authorList>
    </citation>
    <scope>NUCLEOTIDE SEQUENCE [LARGE SCALE GENOMIC DNA]</scope>
    <source>
        <strain evidence="4">DSM 21054</strain>
    </source>
</reference>
<proteinExistence type="predicted"/>
<dbReference type="Gene3D" id="3.90.226.10">
    <property type="entry name" value="2-enoyl-CoA Hydratase, Chain A, domain 1"/>
    <property type="match status" value="1"/>
</dbReference>
<dbReference type="PANTHER" id="PTHR32060">
    <property type="entry name" value="TAIL-SPECIFIC PROTEASE"/>
    <property type="match status" value="1"/>
</dbReference>
<organism evidence="3 4">
    <name type="scientific">Filimonas lacunae</name>
    <dbReference type="NCBI Taxonomy" id="477680"/>
    <lineage>
        <taxon>Bacteria</taxon>
        <taxon>Pseudomonadati</taxon>
        <taxon>Bacteroidota</taxon>
        <taxon>Chitinophagia</taxon>
        <taxon>Chitinophagales</taxon>
        <taxon>Chitinophagaceae</taxon>
        <taxon>Filimonas</taxon>
    </lineage>
</organism>
<dbReference type="EMBL" id="FTOR01000006">
    <property type="protein sequence ID" value="SIT24776.1"/>
    <property type="molecule type" value="Genomic_DNA"/>
</dbReference>
<keyword evidence="1" id="KW-0732">Signal</keyword>
<dbReference type="SMART" id="SM00245">
    <property type="entry name" value="TSPc"/>
    <property type="match status" value="1"/>
</dbReference>
<dbReference type="Pfam" id="PF03572">
    <property type="entry name" value="Peptidase_S41"/>
    <property type="match status" value="1"/>
</dbReference>
<feature type="signal peptide" evidence="1">
    <location>
        <begin position="1"/>
        <end position="19"/>
    </location>
</feature>
<accession>A0A1N7QPR1</accession>
<dbReference type="Proteomes" id="UP000186917">
    <property type="component" value="Unassembled WGS sequence"/>
</dbReference>
<dbReference type="PANTHER" id="PTHR32060:SF22">
    <property type="entry name" value="CARBOXYL-TERMINAL-PROCESSING PEPTIDASE 3, CHLOROPLASTIC"/>
    <property type="match status" value="1"/>
</dbReference>
<dbReference type="GO" id="GO:0006508">
    <property type="term" value="P:proteolysis"/>
    <property type="evidence" value="ECO:0007669"/>
    <property type="project" value="InterPro"/>
</dbReference>
<evidence type="ECO:0000256" key="1">
    <source>
        <dbReference type="SAM" id="SignalP"/>
    </source>
</evidence>
<dbReference type="STRING" id="477680.SAMN05421788_106187"/>
<dbReference type="RefSeq" id="WP_084206341.1">
    <property type="nucleotide sequence ID" value="NZ_FTOR01000006.1"/>
</dbReference>
<dbReference type="AlphaFoldDB" id="A0A1N7QPR1"/>
<protein>
    <submittedName>
        <fullName evidence="3">Peptidase family S41</fullName>
    </submittedName>
</protein>
<evidence type="ECO:0000259" key="2">
    <source>
        <dbReference type="SMART" id="SM00245"/>
    </source>
</evidence>
<feature type="domain" description="Tail specific protease" evidence="2">
    <location>
        <begin position="201"/>
        <end position="451"/>
    </location>
</feature>